<gene>
    <name evidence="2" type="primary">nad6</name>
</gene>
<dbReference type="EMBL" id="AB905199">
    <property type="protein sequence ID" value="BAP10800.1"/>
    <property type="molecule type" value="Genomic_DNA"/>
</dbReference>
<reference evidence="2" key="1">
    <citation type="journal article" date="2014" name="Int. J. Parasitol.">
        <title>Phylogenetic characterisation of Taenia tapeworms in spotted hyenas and reconsideration of the "Out of Africa" hypothesis of Taenia in humans.</title>
        <authorList>
            <person name="Terefe Y."/>
            <person name="Hailemariam Z."/>
            <person name="Menkir S."/>
            <person name="Nakao M."/>
            <person name="Lavikainen A."/>
            <person name="Haukisalmi V."/>
            <person name="Iwaki T."/>
            <person name="Okamoto M."/>
            <person name="Ito A."/>
        </authorList>
    </citation>
    <scope>NUCLEOTIDE SEQUENCE</scope>
    <source>
        <strain evidence="2">33-2</strain>
    </source>
</reference>
<keyword evidence="1" id="KW-0812">Transmembrane</keyword>
<sequence>MLLEVLITFYFFVLSLFSLSSHCVYYCVLLVINALISCLICYFIYGFSWYSLIFCLVYIGGVYILFIFVSVFNPNDSFTIYHSVSEFNVVFGFVMSLLCVCLFYNLVSVEFSNFLCTVVEGGFYICLCLTLIFGFIVLSLLISWKMNFYR</sequence>
<keyword evidence="1" id="KW-0472">Membrane</keyword>
<evidence type="ECO:0000256" key="1">
    <source>
        <dbReference type="SAM" id="Phobius"/>
    </source>
</evidence>
<feature type="transmembrane region" description="Helical" evidence="1">
    <location>
        <begin position="23"/>
        <end position="45"/>
    </location>
</feature>
<protein>
    <submittedName>
        <fullName evidence="2">NADH dehydrogenase subunit 6</fullName>
    </submittedName>
</protein>
<keyword evidence="2" id="KW-0496">Mitochondrion</keyword>
<feature type="transmembrane region" description="Helical" evidence="1">
    <location>
        <begin position="84"/>
        <end position="107"/>
    </location>
</feature>
<feature type="transmembrane region" description="Helical" evidence="1">
    <location>
        <begin position="122"/>
        <end position="144"/>
    </location>
</feature>
<dbReference type="AlphaFoldDB" id="A0A068PRU3"/>
<keyword evidence="1" id="KW-1133">Transmembrane helix</keyword>
<proteinExistence type="predicted"/>
<feature type="transmembrane region" description="Helical" evidence="1">
    <location>
        <begin position="51"/>
        <end position="72"/>
    </location>
</feature>
<organism evidence="2">
    <name type="scientific">Taenia arctos</name>
    <dbReference type="NCBI Taxonomy" id="749910"/>
    <lineage>
        <taxon>Eukaryota</taxon>
        <taxon>Metazoa</taxon>
        <taxon>Spiralia</taxon>
        <taxon>Lophotrochozoa</taxon>
        <taxon>Platyhelminthes</taxon>
        <taxon>Cestoda</taxon>
        <taxon>Eucestoda</taxon>
        <taxon>Cyclophyllidea</taxon>
        <taxon>Taeniidae</taxon>
        <taxon>Taenia</taxon>
    </lineage>
</organism>
<name>A0A068PRU3_9CEST</name>
<evidence type="ECO:0000313" key="2">
    <source>
        <dbReference type="EMBL" id="BAP10800.1"/>
    </source>
</evidence>
<accession>A0A068PRU3</accession>
<geneLocation type="mitochondrion" evidence="2"/>